<dbReference type="Pfam" id="PF03171">
    <property type="entry name" value="2OG-FeII_Oxy"/>
    <property type="match status" value="1"/>
</dbReference>
<reference evidence="3 4" key="1">
    <citation type="submission" date="2023-01" db="EMBL/GenBank/DDBJ databases">
        <authorList>
            <person name="Kreplak J."/>
        </authorList>
    </citation>
    <scope>NUCLEOTIDE SEQUENCE [LARGE SCALE GENOMIC DNA]</scope>
</reference>
<evidence type="ECO:0000313" key="3">
    <source>
        <dbReference type="EMBL" id="CAI8599682.1"/>
    </source>
</evidence>
<name>A0AAV0ZRZ8_VICFA</name>
<feature type="domain" description="Isopenicillin N synthase-like Fe(2+) 2OG dioxygenase" evidence="2">
    <location>
        <begin position="40"/>
        <end position="101"/>
    </location>
</feature>
<dbReference type="PANTHER" id="PTHR47990">
    <property type="entry name" value="2-OXOGLUTARATE (2OG) AND FE(II)-DEPENDENT OXYGENASE SUPERFAMILY PROTEIN-RELATED"/>
    <property type="match status" value="1"/>
</dbReference>
<dbReference type="SUPFAM" id="SSF51197">
    <property type="entry name" value="Clavaminate synthase-like"/>
    <property type="match status" value="1"/>
</dbReference>
<dbReference type="AlphaFoldDB" id="A0AAV0ZRZ8"/>
<accession>A0AAV0ZRZ8</accession>
<keyword evidence="4" id="KW-1185">Reference proteome</keyword>
<dbReference type="Gene3D" id="2.60.120.330">
    <property type="entry name" value="B-lactam Antibiotic, Isopenicillin N Synthase, Chain"/>
    <property type="match status" value="1"/>
</dbReference>
<feature type="compositionally biased region" description="Basic and acidic residues" evidence="1">
    <location>
        <begin position="15"/>
        <end position="24"/>
    </location>
</feature>
<evidence type="ECO:0000259" key="2">
    <source>
        <dbReference type="Pfam" id="PF03171"/>
    </source>
</evidence>
<evidence type="ECO:0000313" key="4">
    <source>
        <dbReference type="Proteomes" id="UP001157006"/>
    </source>
</evidence>
<feature type="region of interest" description="Disordered" evidence="1">
    <location>
        <begin position="1"/>
        <end position="24"/>
    </location>
</feature>
<proteinExistence type="predicted"/>
<dbReference type="EMBL" id="OX451737">
    <property type="protein sequence ID" value="CAI8599682.1"/>
    <property type="molecule type" value="Genomic_DNA"/>
</dbReference>
<organism evidence="3 4">
    <name type="scientific">Vicia faba</name>
    <name type="common">Broad bean</name>
    <name type="synonym">Faba vulgaris</name>
    <dbReference type="NCBI Taxonomy" id="3906"/>
    <lineage>
        <taxon>Eukaryota</taxon>
        <taxon>Viridiplantae</taxon>
        <taxon>Streptophyta</taxon>
        <taxon>Embryophyta</taxon>
        <taxon>Tracheophyta</taxon>
        <taxon>Spermatophyta</taxon>
        <taxon>Magnoliopsida</taxon>
        <taxon>eudicotyledons</taxon>
        <taxon>Gunneridae</taxon>
        <taxon>Pentapetalae</taxon>
        <taxon>rosids</taxon>
        <taxon>fabids</taxon>
        <taxon>Fabales</taxon>
        <taxon>Fabaceae</taxon>
        <taxon>Papilionoideae</taxon>
        <taxon>50 kb inversion clade</taxon>
        <taxon>NPAAA clade</taxon>
        <taxon>Hologalegina</taxon>
        <taxon>IRL clade</taxon>
        <taxon>Fabeae</taxon>
        <taxon>Vicia</taxon>
    </lineage>
</organism>
<dbReference type="InterPro" id="IPR050231">
    <property type="entry name" value="Iron_ascorbate_oxido_reductase"/>
</dbReference>
<protein>
    <recommendedName>
        <fullName evidence="2">Isopenicillin N synthase-like Fe(2+) 2OG dioxygenase domain-containing protein</fullName>
    </recommendedName>
</protein>
<sequence>MPKTGIKQAQPAGDKPAREGEQKSPHIRLVDLVTCFTEEGGRSLLPSSKSGNWVNVNIPPNGYIVLVGDMLKAWSNGRLQAPTHRVATRGDKERLAFILFAVPKQDTLIKVPSELVDEDHPLRYKPFKYEDFIDFHYTTRTEKGVLEQLAGI</sequence>
<gene>
    <name evidence="3" type="ORF">VFH_II186880</name>
</gene>
<dbReference type="Proteomes" id="UP001157006">
    <property type="component" value="Chromosome 2"/>
</dbReference>
<dbReference type="InterPro" id="IPR044861">
    <property type="entry name" value="IPNS-like_FE2OG_OXY"/>
</dbReference>
<dbReference type="InterPro" id="IPR027443">
    <property type="entry name" value="IPNS-like_sf"/>
</dbReference>
<evidence type="ECO:0000256" key="1">
    <source>
        <dbReference type="SAM" id="MobiDB-lite"/>
    </source>
</evidence>